<evidence type="ECO:0000256" key="7">
    <source>
        <dbReference type="ARBA" id="ARBA00022741"/>
    </source>
</evidence>
<dbReference type="GO" id="GO:0005524">
    <property type="term" value="F:ATP binding"/>
    <property type="evidence" value="ECO:0007669"/>
    <property type="project" value="UniProtKB-UniRule"/>
</dbReference>
<feature type="domain" description="Gnk2-homologous" evidence="19">
    <location>
        <begin position="26"/>
        <end position="128"/>
    </location>
</feature>
<proteinExistence type="predicted"/>
<dbReference type="Pfam" id="PF01657">
    <property type="entry name" value="Stress-antifung"/>
    <property type="match status" value="2"/>
</dbReference>
<evidence type="ECO:0000256" key="13">
    <source>
        <dbReference type="ARBA" id="ARBA00023180"/>
    </source>
</evidence>
<dbReference type="Pfam" id="PF07714">
    <property type="entry name" value="PK_Tyr_Ser-Thr"/>
    <property type="match status" value="1"/>
</dbReference>
<dbReference type="InterPro" id="IPR001245">
    <property type="entry name" value="Ser-Thr/Tyr_kinase_cat_dom"/>
</dbReference>
<dbReference type="InterPro" id="IPR038408">
    <property type="entry name" value="GNK2_sf"/>
</dbReference>
<dbReference type="GO" id="GO:0004674">
    <property type="term" value="F:protein serine/threonine kinase activity"/>
    <property type="evidence" value="ECO:0007669"/>
    <property type="project" value="UniProtKB-KW"/>
</dbReference>
<reference evidence="20 21" key="1">
    <citation type="journal article" date="2021" name="Nat. Commun.">
        <title>Incipient diploidization of the medicinal plant Perilla within 10,000 years.</title>
        <authorList>
            <person name="Zhang Y."/>
            <person name="Shen Q."/>
            <person name="Leng L."/>
            <person name="Zhang D."/>
            <person name="Chen S."/>
            <person name="Shi Y."/>
            <person name="Ning Z."/>
            <person name="Chen S."/>
        </authorList>
    </citation>
    <scope>NUCLEOTIDE SEQUENCE [LARGE SCALE GENOMIC DNA]</scope>
    <source>
        <strain evidence="21">cv. PC099</strain>
    </source>
</reference>
<keyword evidence="8" id="KW-0418">Kinase</keyword>
<evidence type="ECO:0000256" key="9">
    <source>
        <dbReference type="ARBA" id="ARBA00022840"/>
    </source>
</evidence>
<dbReference type="AlphaFoldDB" id="A0AAD4P8X9"/>
<name>A0AAD4P8X9_PERFH</name>
<dbReference type="Gene3D" id="3.30.200.20">
    <property type="entry name" value="Phosphorylase Kinase, domain 1"/>
    <property type="match status" value="1"/>
</dbReference>
<organism evidence="20 21">
    <name type="scientific">Perilla frutescens var. hirtella</name>
    <name type="common">Perilla citriodora</name>
    <name type="synonym">Perilla setoyensis</name>
    <dbReference type="NCBI Taxonomy" id="608512"/>
    <lineage>
        <taxon>Eukaryota</taxon>
        <taxon>Viridiplantae</taxon>
        <taxon>Streptophyta</taxon>
        <taxon>Embryophyta</taxon>
        <taxon>Tracheophyta</taxon>
        <taxon>Spermatophyta</taxon>
        <taxon>Magnoliopsida</taxon>
        <taxon>eudicotyledons</taxon>
        <taxon>Gunneridae</taxon>
        <taxon>Pentapetalae</taxon>
        <taxon>asterids</taxon>
        <taxon>lamiids</taxon>
        <taxon>Lamiales</taxon>
        <taxon>Lamiaceae</taxon>
        <taxon>Nepetoideae</taxon>
        <taxon>Elsholtzieae</taxon>
        <taxon>Perilla</taxon>
    </lineage>
</organism>
<keyword evidence="11 16" id="KW-0472">Membrane</keyword>
<keyword evidence="2" id="KW-0723">Serine/threonine-protein kinase</keyword>
<dbReference type="InterPro" id="IPR000719">
    <property type="entry name" value="Prot_kinase_dom"/>
</dbReference>
<dbReference type="Gene3D" id="1.10.510.10">
    <property type="entry name" value="Transferase(Phosphotransferase) domain 1"/>
    <property type="match status" value="1"/>
</dbReference>
<evidence type="ECO:0000256" key="5">
    <source>
        <dbReference type="ARBA" id="ARBA00022729"/>
    </source>
</evidence>
<feature type="transmembrane region" description="Helical" evidence="16">
    <location>
        <begin position="273"/>
        <end position="295"/>
    </location>
</feature>
<keyword evidence="12" id="KW-0675">Receptor</keyword>
<dbReference type="Proteomes" id="UP001190926">
    <property type="component" value="Unassembled WGS sequence"/>
</dbReference>
<evidence type="ECO:0000256" key="3">
    <source>
        <dbReference type="ARBA" id="ARBA00022679"/>
    </source>
</evidence>
<evidence type="ECO:0000259" key="19">
    <source>
        <dbReference type="PROSITE" id="PS51473"/>
    </source>
</evidence>
<evidence type="ECO:0000256" key="11">
    <source>
        <dbReference type="ARBA" id="ARBA00023136"/>
    </source>
</evidence>
<dbReference type="PROSITE" id="PS50011">
    <property type="entry name" value="PROTEIN_KINASE_DOM"/>
    <property type="match status" value="1"/>
</dbReference>
<evidence type="ECO:0000256" key="17">
    <source>
        <dbReference type="SAM" id="SignalP"/>
    </source>
</evidence>
<evidence type="ECO:0000256" key="6">
    <source>
        <dbReference type="ARBA" id="ARBA00022737"/>
    </source>
</evidence>
<comment type="caution">
    <text evidence="20">The sequence shown here is derived from an EMBL/GenBank/DDBJ whole genome shotgun (WGS) entry which is preliminary data.</text>
</comment>
<gene>
    <name evidence="20" type="ORF">C2S53_011951</name>
</gene>
<keyword evidence="4 16" id="KW-0812">Transmembrane</keyword>
<dbReference type="EMBL" id="SDAM02000091">
    <property type="protein sequence ID" value="KAH6831354.1"/>
    <property type="molecule type" value="Genomic_DNA"/>
</dbReference>
<evidence type="ECO:0000256" key="16">
    <source>
        <dbReference type="SAM" id="Phobius"/>
    </source>
</evidence>
<feature type="compositionally biased region" description="Basic and acidic residues" evidence="15">
    <location>
        <begin position="505"/>
        <end position="519"/>
    </location>
</feature>
<sequence length="540" mass="60108">MCSSGSKKVCMIVVILIIYISSVRGQNNPYKCTSNGNYSRNSTYSGNLNALLQSLSSNMSEYGYYSSSVGENPNTANGLALCRADRTLSQCRACVESATREVLQLCPNERQAAIWYEFCTLRYSSDPIHSTQTAETPTMLINTLNVTDGDRFREERAKLFDDLTAQAANGTSDLKVGVGSRTWSGSTINGLLQCTPDFSSEDCRRCLSEIGSYLQSYVSQGFRVLAPSCNLRYELYSFYNETRLRELGVPPLGSNDNNNNTRPEKKDDNTTKVIIIIVVPVGVTLIFIACAIIFMRKRMKRRRAYEITKTADDISTVESLQYDFSSIRAATDDFDDTNKLGQGGFGAVYKGKLQSGEQVAVKRLSKDSGQGNVEFKNEVLLVAKLQHRNLVRLLGFSMEGTERVLIYEFVQNASLDQFIFAQSQTWKKWREGTAANMIDPVLRNEAGSIRDMLRCMHVGLLCVQENAANRPTMASVTLMLSSSTMTLQVPSEPAFYMASQYGTEKYDSKESNSTEELKFKTGVSEGSSQNDVSVTELYPR</sequence>
<keyword evidence="6" id="KW-0677">Repeat</keyword>
<dbReference type="InterPro" id="IPR017441">
    <property type="entry name" value="Protein_kinase_ATP_BS"/>
</dbReference>
<dbReference type="InterPro" id="IPR011009">
    <property type="entry name" value="Kinase-like_dom_sf"/>
</dbReference>
<feature type="chain" id="PRO_5042067772" description="Cysteine-rich receptor-like protein kinase" evidence="17">
    <location>
        <begin position="26"/>
        <end position="540"/>
    </location>
</feature>
<dbReference type="GO" id="GO:0005886">
    <property type="term" value="C:plasma membrane"/>
    <property type="evidence" value="ECO:0007669"/>
    <property type="project" value="TreeGrafter"/>
</dbReference>
<accession>A0AAD4P8X9</accession>
<comment type="subcellular location">
    <subcellularLocation>
        <location evidence="1">Membrane</location>
        <topology evidence="1">Single-pass membrane protein</topology>
    </subcellularLocation>
</comment>
<feature type="signal peptide" evidence="17">
    <location>
        <begin position="1"/>
        <end position="25"/>
    </location>
</feature>
<evidence type="ECO:0000259" key="18">
    <source>
        <dbReference type="PROSITE" id="PS50011"/>
    </source>
</evidence>
<keyword evidence="5 17" id="KW-0732">Signal</keyword>
<dbReference type="FunFam" id="3.30.430.20:FF:000009">
    <property type="entry name" value="Cysteine-rich receptor-like protein kinase 28"/>
    <property type="match status" value="1"/>
</dbReference>
<dbReference type="PANTHER" id="PTHR27002:SF181">
    <property type="entry name" value="RECEPTOR-LIKE SERINE_THREONINE-PROTEIN KINASE"/>
    <property type="match status" value="1"/>
</dbReference>
<evidence type="ECO:0000256" key="2">
    <source>
        <dbReference type="ARBA" id="ARBA00022527"/>
    </source>
</evidence>
<dbReference type="PROSITE" id="PS51473">
    <property type="entry name" value="GNK2"/>
    <property type="match status" value="2"/>
</dbReference>
<evidence type="ECO:0000256" key="15">
    <source>
        <dbReference type="SAM" id="MobiDB-lite"/>
    </source>
</evidence>
<keyword evidence="21" id="KW-1185">Reference proteome</keyword>
<keyword evidence="10 16" id="KW-1133">Transmembrane helix</keyword>
<evidence type="ECO:0000313" key="21">
    <source>
        <dbReference type="Proteomes" id="UP001190926"/>
    </source>
</evidence>
<feature type="domain" description="Gnk2-homologous" evidence="19">
    <location>
        <begin position="134"/>
        <end position="238"/>
    </location>
</feature>
<feature type="compositionally biased region" description="Polar residues" evidence="15">
    <location>
        <begin position="524"/>
        <end position="533"/>
    </location>
</feature>
<protein>
    <recommendedName>
        <fullName evidence="22">Cysteine-rich receptor-like protein kinase</fullName>
    </recommendedName>
</protein>
<dbReference type="FunFam" id="3.30.200.20:FF:000142">
    <property type="entry name" value="Cysteine-rich receptor-like protein kinase 10"/>
    <property type="match status" value="1"/>
</dbReference>
<keyword evidence="3" id="KW-0808">Transferase</keyword>
<evidence type="ECO:0000256" key="8">
    <source>
        <dbReference type="ARBA" id="ARBA00022777"/>
    </source>
</evidence>
<feature type="binding site" evidence="14">
    <location>
        <position position="362"/>
    </location>
    <ligand>
        <name>ATP</name>
        <dbReference type="ChEBI" id="CHEBI:30616"/>
    </ligand>
</feature>
<feature type="domain" description="Protein kinase" evidence="18">
    <location>
        <begin position="334"/>
        <end position="540"/>
    </location>
</feature>
<evidence type="ECO:0000256" key="12">
    <source>
        <dbReference type="ARBA" id="ARBA00023170"/>
    </source>
</evidence>
<feature type="region of interest" description="Disordered" evidence="15">
    <location>
        <begin position="505"/>
        <end position="540"/>
    </location>
</feature>
<evidence type="ECO:0008006" key="22">
    <source>
        <dbReference type="Google" id="ProtNLM"/>
    </source>
</evidence>
<keyword evidence="7 14" id="KW-0547">Nucleotide-binding</keyword>
<evidence type="ECO:0000313" key="20">
    <source>
        <dbReference type="EMBL" id="KAH6831354.1"/>
    </source>
</evidence>
<keyword evidence="9 14" id="KW-0067">ATP-binding</keyword>
<dbReference type="PROSITE" id="PS00107">
    <property type="entry name" value="PROTEIN_KINASE_ATP"/>
    <property type="match status" value="1"/>
</dbReference>
<dbReference type="Gene3D" id="3.30.430.20">
    <property type="entry name" value="Gnk2 domain, C-X8-C-X2-C motif"/>
    <property type="match status" value="2"/>
</dbReference>
<evidence type="ECO:0000256" key="4">
    <source>
        <dbReference type="ARBA" id="ARBA00022692"/>
    </source>
</evidence>
<dbReference type="CDD" id="cd23509">
    <property type="entry name" value="Gnk2-like"/>
    <property type="match status" value="2"/>
</dbReference>
<dbReference type="SUPFAM" id="SSF56112">
    <property type="entry name" value="Protein kinase-like (PK-like)"/>
    <property type="match status" value="1"/>
</dbReference>
<evidence type="ECO:0000256" key="14">
    <source>
        <dbReference type="PROSITE-ProRule" id="PRU10141"/>
    </source>
</evidence>
<keyword evidence="13" id="KW-0325">Glycoprotein</keyword>
<dbReference type="PANTHER" id="PTHR27002">
    <property type="entry name" value="RECEPTOR-LIKE SERINE/THREONINE-PROTEIN KINASE SD1-8"/>
    <property type="match status" value="1"/>
</dbReference>
<dbReference type="InterPro" id="IPR002902">
    <property type="entry name" value="GNK2"/>
</dbReference>
<evidence type="ECO:0000256" key="1">
    <source>
        <dbReference type="ARBA" id="ARBA00004167"/>
    </source>
</evidence>
<evidence type="ECO:0000256" key="10">
    <source>
        <dbReference type="ARBA" id="ARBA00022989"/>
    </source>
</evidence>